<protein>
    <submittedName>
        <fullName evidence="1">Uncharacterized protein</fullName>
    </submittedName>
</protein>
<dbReference type="EMBL" id="CP095749">
    <property type="protein sequence ID" value="WEB38082.1"/>
    <property type="molecule type" value="Genomic_DNA"/>
</dbReference>
<name>A0ABY8A3E6_9ACTN</name>
<reference evidence="1 2" key="1">
    <citation type="submission" date="2022-03" db="EMBL/GenBank/DDBJ databases">
        <title>Streptomyces yunnanensis P86,complete genome.</title>
        <authorList>
            <person name="Chen S."/>
            <person name="Zhang Q."/>
        </authorList>
    </citation>
    <scope>NUCLEOTIDE SEQUENCE [LARGE SCALE GENOMIC DNA]</scope>
    <source>
        <strain evidence="1 2">P86</strain>
    </source>
</reference>
<evidence type="ECO:0000313" key="1">
    <source>
        <dbReference type="EMBL" id="WEB38082.1"/>
    </source>
</evidence>
<evidence type="ECO:0000313" key="2">
    <source>
        <dbReference type="Proteomes" id="UP001218629"/>
    </source>
</evidence>
<proteinExistence type="predicted"/>
<sequence length="47" mass="4443">MISADGTASTGPGTALSPAVAAAVAPLVARIEQDLAPRGGRGGALRA</sequence>
<organism evidence="1 2">
    <name type="scientific">Streptomyces yunnanensis</name>
    <dbReference type="NCBI Taxonomy" id="156453"/>
    <lineage>
        <taxon>Bacteria</taxon>
        <taxon>Bacillati</taxon>
        <taxon>Actinomycetota</taxon>
        <taxon>Actinomycetes</taxon>
        <taxon>Kitasatosporales</taxon>
        <taxon>Streptomycetaceae</taxon>
        <taxon>Streptomyces</taxon>
    </lineage>
</organism>
<dbReference type="RefSeq" id="WP_159030737.1">
    <property type="nucleotide sequence ID" value="NZ_CP095749.1"/>
</dbReference>
<dbReference type="Proteomes" id="UP001218629">
    <property type="component" value="Chromosome"/>
</dbReference>
<gene>
    <name evidence="1" type="ORF">MOV08_01325</name>
</gene>
<accession>A0ABY8A3E6</accession>
<keyword evidence="2" id="KW-1185">Reference proteome</keyword>